<reference evidence="2 3" key="1">
    <citation type="submission" date="2017-04" db="EMBL/GenBank/DDBJ databases">
        <authorList>
            <person name="Afonso C.L."/>
            <person name="Miller P.J."/>
            <person name="Scott M.A."/>
            <person name="Spackman E."/>
            <person name="Goraichik I."/>
            <person name="Dimitrov K.M."/>
            <person name="Suarez D.L."/>
            <person name="Swayne D.E."/>
        </authorList>
    </citation>
    <scope>NUCLEOTIDE SEQUENCE [LARGE SCALE GENOMIC DNA]</scope>
    <source>
        <strain evidence="2">LMG 28154</strain>
    </source>
</reference>
<evidence type="ECO:0000259" key="1">
    <source>
        <dbReference type="Pfam" id="PF01370"/>
    </source>
</evidence>
<sequence>MSHIIVTGANGFVGRALCRLAMARGHRVTALGRTPSADPIPGVQPWVHAAADFDGLGRQWPVGLKADCVVHLAARVHVMREEARHEQAAFDATNVDGALRVAQAAHDHGVPRFVFVSSIKAVAEVDGGVALTEQAVAAPRDAYGRSKLKAEQALDRLAAATGLDVVVMRPPLVYGPEVRANFLRMMDAVWAGWPLPLGALDARRSMVYVDNLADALLRCALDPRAARGCFHIADDDDPPTLSALLRMLGGQLGRPARLLPVPAGVLRTLGHWTRRGEQIERLTENLRVSSAHLRQTLGWLPPCTMRDGLAATATWYRSERQRAVRQRAFR</sequence>
<dbReference type="EMBL" id="FXAN01000072">
    <property type="protein sequence ID" value="SMG01306.1"/>
    <property type="molecule type" value="Genomic_DNA"/>
</dbReference>
<evidence type="ECO:0000313" key="3">
    <source>
        <dbReference type="Proteomes" id="UP000198460"/>
    </source>
</evidence>
<dbReference type="AlphaFoldDB" id="A0A238H7I8"/>
<dbReference type="EC" id="5.1.3.2" evidence="2"/>
<dbReference type="Proteomes" id="UP000198460">
    <property type="component" value="Unassembled WGS sequence"/>
</dbReference>
<dbReference type="InterPro" id="IPR001509">
    <property type="entry name" value="Epimerase_deHydtase"/>
</dbReference>
<protein>
    <submittedName>
        <fullName evidence="2">UDP-glucose 4-epimerase</fullName>
        <ecNumber evidence="2">5.1.3.2</ecNumber>
    </submittedName>
</protein>
<name>A0A238H7I8_9BURK</name>
<dbReference type="InterPro" id="IPR050177">
    <property type="entry name" value="Lipid_A_modif_metabolic_enz"/>
</dbReference>
<accession>A0A238H7I8</accession>
<dbReference type="InterPro" id="IPR036291">
    <property type="entry name" value="NAD(P)-bd_dom_sf"/>
</dbReference>
<dbReference type="SUPFAM" id="SSF51735">
    <property type="entry name" value="NAD(P)-binding Rossmann-fold domains"/>
    <property type="match status" value="1"/>
</dbReference>
<dbReference type="GO" id="GO:0003978">
    <property type="term" value="F:UDP-glucose 4-epimerase activity"/>
    <property type="evidence" value="ECO:0007669"/>
    <property type="project" value="UniProtKB-EC"/>
</dbReference>
<dbReference type="PANTHER" id="PTHR43245:SF58">
    <property type="entry name" value="BLL5923 PROTEIN"/>
    <property type="match status" value="1"/>
</dbReference>
<organism evidence="2 3">
    <name type="scientific">Burkholderia singularis</name>
    <dbReference type="NCBI Taxonomy" id="1503053"/>
    <lineage>
        <taxon>Bacteria</taxon>
        <taxon>Pseudomonadati</taxon>
        <taxon>Pseudomonadota</taxon>
        <taxon>Betaproteobacteria</taxon>
        <taxon>Burkholderiales</taxon>
        <taxon>Burkholderiaceae</taxon>
        <taxon>Burkholderia</taxon>
        <taxon>pseudomallei group</taxon>
    </lineage>
</organism>
<dbReference type="PANTHER" id="PTHR43245">
    <property type="entry name" value="BIFUNCTIONAL POLYMYXIN RESISTANCE PROTEIN ARNA"/>
    <property type="match status" value="1"/>
</dbReference>
<proteinExistence type="predicted"/>
<keyword evidence="2" id="KW-0413">Isomerase</keyword>
<evidence type="ECO:0000313" key="2">
    <source>
        <dbReference type="EMBL" id="SMG01306.1"/>
    </source>
</evidence>
<dbReference type="Pfam" id="PF01370">
    <property type="entry name" value="Epimerase"/>
    <property type="match status" value="1"/>
</dbReference>
<gene>
    <name evidence="2" type="ORF">BSIN_0522</name>
</gene>
<dbReference type="RefSeq" id="WP_089341217.1">
    <property type="nucleotide sequence ID" value="NZ_FXAN01000072.1"/>
</dbReference>
<dbReference type="Gene3D" id="3.40.50.720">
    <property type="entry name" value="NAD(P)-binding Rossmann-like Domain"/>
    <property type="match status" value="1"/>
</dbReference>
<feature type="domain" description="NAD-dependent epimerase/dehydratase" evidence="1">
    <location>
        <begin position="4"/>
        <end position="225"/>
    </location>
</feature>